<organism evidence="2 3">
    <name type="scientific">Adhaeribacter swui</name>
    <dbReference type="NCBI Taxonomy" id="2086471"/>
    <lineage>
        <taxon>Bacteria</taxon>
        <taxon>Pseudomonadati</taxon>
        <taxon>Bacteroidota</taxon>
        <taxon>Cytophagia</taxon>
        <taxon>Cytophagales</taxon>
        <taxon>Hymenobacteraceae</taxon>
        <taxon>Adhaeribacter</taxon>
    </lineage>
</organism>
<evidence type="ECO:0000313" key="2">
    <source>
        <dbReference type="EMBL" id="QNF33982.1"/>
    </source>
</evidence>
<dbReference type="SUPFAM" id="SSF54593">
    <property type="entry name" value="Glyoxalase/Bleomycin resistance protein/Dihydroxybiphenyl dioxygenase"/>
    <property type="match status" value="1"/>
</dbReference>
<dbReference type="Pfam" id="PF06983">
    <property type="entry name" value="3-dmu-9_3-mt"/>
    <property type="match status" value="1"/>
</dbReference>
<dbReference type="PANTHER" id="PTHR33990">
    <property type="entry name" value="PROTEIN YJDN-RELATED"/>
    <property type="match status" value="1"/>
</dbReference>
<reference evidence="2 3" key="1">
    <citation type="journal article" date="2018" name="Int. J. Syst. Evol. Microbiol.">
        <title>Adhaeribacter swui sp. nov., isolated from wet mud.</title>
        <authorList>
            <person name="Kim D.U."/>
            <person name="Kim K.W."/>
            <person name="Kang M.S."/>
            <person name="Kim J.Y."/>
            <person name="Jang J.H."/>
            <person name="Kim M.K."/>
        </authorList>
    </citation>
    <scope>NUCLEOTIDE SEQUENCE [LARGE SCALE GENOMIC DNA]</scope>
    <source>
        <strain evidence="2 3">KCTC 52873</strain>
    </source>
</reference>
<dbReference type="InterPro" id="IPR029068">
    <property type="entry name" value="Glyas_Bleomycin-R_OHBP_Dase"/>
</dbReference>
<dbReference type="AlphaFoldDB" id="A0A7G7G9Z8"/>
<dbReference type="InterPro" id="IPR028973">
    <property type="entry name" value="PhnB-like"/>
</dbReference>
<dbReference type="KEGG" id="aswu:HUW51_15090"/>
<accession>A0A7G7G9Z8</accession>
<dbReference type="RefSeq" id="WP_185270465.1">
    <property type="nucleotide sequence ID" value="NZ_CP055156.1"/>
</dbReference>
<dbReference type="CDD" id="cd06588">
    <property type="entry name" value="PhnB_like"/>
    <property type="match status" value="1"/>
</dbReference>
<evidence type="ECO:0000259" key="1">
    <source>
        <dbReference type="Pfam" id="PF06983"/>
    </source>
</evidence>
<sequence length="143" mass="15744">MVKLNPYLNFNGTAEAAFNFYKSVFGGEFANLIRFKDTGQGTHLSAEDQEKIMHIALPIGPNNILMATDALEAMGHSFKPGTNFQLSLSPDSEAEADRLFQALSAGGQATMPMHKEFWGAYFGMLTDPYGVQWMISYDPNIPA</sequence>
<name>A0A7G7G9Z8_9BACT</name>
<proteinExistence type="predicted"/>
<evidence type="ECO:0000313" key="3">
    <source>
        <dbReference type="Proteomes" id="UP000515237"/>
    </source>
</evidence>
<dbReference type="Gene3D" id="3.10.180.10">
    <property type="entry name" value="2,3-Dihydroxybiphenyl 1,2-Dioxygenase, domain 1"/>
    <property type="match status" value="1"/>
</dbReference>
<dbReference type="EMBL" id="CP055156">
    <property type="protein sequence ID" value="QNF33982.1"/>
    <property type="molecule type" value="Genomic_DNA"/>
</dbReference>
<keyword evidence="3" id="KW-1185">Reference proteome</keyword>
<gene>
    <name evidence="2" type="ORF">HUW51_15090</name>
</gene>
<dbReference type="Proteomes" id="UP000515237">
    <property type="component" value="Chromosome"/>
</dbReference>
<feature type="domain" description="PhnB-like" evidence="1">
    <location>
        <begin position="3"/>
        <end position="135"/>
    </location>
</feature>
<protein>
    <submittedName>
        <fullName evidence="2">VOC family protein</fullName>
    </submittedName>
</protein>
<dbReference type="PANTHER" id="PTHR33990:SF1">
    <property type="entry name" value="PROTEIN YJDN"/>
    <property type="match status" value="1"/>
</dbReference>